<keyword evidence="3" id="KW-0808">Transferase</keyword>
<evidence type="ECO:0000256" key="3">
    <source>
        <dbReference type="ARBA" id="ARBA00022679"/>
    </source>
</evidence>
<reference evidence="4 5" key="1">
    <citation type="submission" date="2019-04" db="EMBL/GenBank/DDBJ databases">
        <title>Streptomyces lasaliensis sp.nov., an Actinomycete isolated from soil which produces the polyether antibiotic lasalocid.</title>
        <authorList>
            <person name="Erwin G."/>
            <person name="Haber C."/>
        </authorList>
    </citation>
    <scope>NUCLEOTIDE SEQUENCE [LARGE SCALE GENOMIC DNA]</scope>
    <source>
        <strain evidence="4 5">DSM 40089</strain>
    </source>
</reference>
<gene>
    <name evidence="4" type="ORF">E4U92_30225</name>
</gene>
<dbReference type="CDD" id="cd13931">
    <property type="entry name" value="PT-CloQ_NphB"/>
    <property type="match status" value="1"/>
</dbReference>
<evidence type="ECO:0008006" key="6">
    <source>
        <dbReference type="Google" id="ProtNLM"/>
    </source>
</evidence>
<comment type="caution">
    <text evidence="4">The sequence shown here is derived from an EMBL/GenBank/DDBJ whole genome shotgun (WGS) entry which is preliminary data.</text>
</comment>
<dbReference type="InterPro" id="IPR020965">
    <property type="entry name" value="Prenyltransferase_CloQ"/>
</dbReference>
<dbReference type="Proteomes" id="UP000308632">
    <property type="component" value="Unassembled WGS sequence"/>
</dbReference>
<dbReference type="Pfam" id="PF11468">
    <property type="entry name" value="PTase_Orf2"/>
    <property type="match status" value="1"/>
</dbReference>
<dbReference type="AlphaFoldDB" id="A0A4U5WU20"/>
<dbReference type="RefSeq" id="WP_137303621.1">
    <property type="nucleotide sequence ID" value="NZ_BMVD01000026.1"/>
</dbReference>
<sequence>MTQTIGVLMSQDAEAVKLCSALEETSRLVGASFSRDRVWPILDAFREALLPDGAIIFSAQINAGEVGELEYTVQVSPGSEGPYTRALAHGLLPRTDHPVGSLLSDLQERVTVEDWFIDGDITSGFKKVYAQFPGSLQKVSQLAELPSMPRSVADNADLFARHGLTEVALVGVNYQRKSVNLYFQLPGDVLGHLDPEVIRSLLREIGLPDPDEKMLAYACTAYRVYVTLTWDSSEIHRISFAPMPSPGLDPSALPARLDPELEQFLKNSPYTYSGERINASAAKWSPAGDHLDLAVYHQIPSRLLTVFTSNAVAA</sequence>
<proteinExistence type="inferred from homology"/>
<protein>
    <recommendedName>
        <fullName evidence="6">Prenyltransferase</fullName>
    </recommendedName>
</protein>
<accession>A0A4U5WU20</accession>
<name>A0A4U5WU20_STRGB</name>
<keyword evidence="2" id="KW-0637">Prenyltransferase</keyword>
<dbReference type="InterPro" id="IPR036239">
    <property type="entry name" value="PrenylTrfase-like_sf"/>
</dbReference>
<comment type="similarity">
    <text evidence="1">Belongs to the aromatic prenyltransferase family.</text>
</comment>
<dbReference type="InterPro" id="IPR033964">
    <property type="entry name" value="ABBA"/>
</dbReference>
<dbReference type="SFLD" id="SFLDG01163">
    <property type="entry name" value="II"/>
    <property type="match status" value="1"/>
</dbReference>
<evidence type="ECO:0000313" key="5">
    <source>
        <dbReference type="Proteomes" id="UP000308632"/>
    </source>
</evidence>
<evidence type="ECO:0000256" key="2">
    <source>
        <dbReference type="ARBA" id="ARBA00022602"/>
    </source>
</evidence>
<dbReference type="SUPFAM" id="SSF143492">
    <property type="entry name" value="Prenyltransferase-like"/>
    <property type="match status" value="1"/>
</dbReference>
<evidence type="ECO:0000313" key="4">
    <source>
        <dbReference type="EMBL" id="TKT05955.1"/>
    </source>
</evidence>
<evidence type="ECO:0000256" key="1">
    <source>
        <dbReference type="ARBA" id="ARBA00005368"/>
    </source>
</evidence>
<dbReference type="SFLD" id="SFLDS00036">
    <property type="entry name" value="Aromatic_Prenyltransferase"/>
    <property type="match status" value="1"/>
</dbReference>
<organism evidence="4 5">
    <name type="scientific">Streptomyces galbus</name>
    <dbReference type="NCBI Taxonomy" id="33898"/>
    <lineage>
        <taxon>Bacteria</taxon>
        <taxon>Bacillati</taxon>
        <taxon>Actinomycetota</taxon>
        <taxon>Actinomycetes</taxon>
        <taxon>Kitasatosporales</taxon>
        <taxon>Streptomycetaceae</taxon>
        <taxon>Streptomyces</taxon>
    </lineage>
</organism>
<dbReference type="GO" id="GO:0004659">
    <property type="term" value="F:prenyltransferase activity"/>
    <property type="evidence" value="ECO:0007669"/>
    <property type="project" value="UniProtKB-KW"/>
</dbReference>
<dbReference type="EMBL" id="SZPR01000029">
    <property type="protein sequence ID" value="TKT05955.1"/>
    <property type="molecule type" value="Genomic_DNA"/>
</dbReference>